<accession>A0ABY4GWC9</accession>
<feature type="transmembrane region" description="Helical" evidence="1">
    <location>
        <begin position="50"/>
        <end position="71"/>
    </location>
</feature>
<keyword evidence="1" id="KW-1133">Transmembrane helix</keyword>
<evidence type="ECO:0000256" key="1">
    <source>
        <dbReference type="SAM" id="Phobius"/>
    </source>
</evidence>
<evidence type="ECO:0000313" key="2">
    <source>
        <dbReference type="EMBL" id="UOQ92296.1"/>
    </source>
</evidence>
<protein>
    <recommendedName>
        <fullName evidence="4">DUF4181 domain-containing protein</fullName>
    </recommendedName>
</protein>
<reference evidence="2 3" key="1">
    <citation type="submission" date="2022-04" db="EMBL/GenBank/DDBJ databases">
        <title>Halobacillus sp. isolated from saltern.</title>
        <authorList>
            <person name="Won M."/>
            <person name="Lee C.-M."/>
            <person name="Woen H.-Y."/>
            <person name="Kwon S.-W."/>
        </authorList>
    </citation>
    <scope>NUCLEOTIDE SEQUENCE [LARGE SCALE GENOMIC DNA]</scope>
    <source>
        <strain evidence="2 3">SSTM10-2</strain>
    </source>
</reference>
<sequence>MIKTGKKLLKRLFVEDNKKSDIASLLTFPFMVLFIYLPNSLDFEPSIKSALLLILYILIGSGVYLIIEEVIRRLLGDKNKIVGTGYSFVLLFAGLLFLLLFINTY</sequence>
<feature type="transmembrane region" description="Helical" evidence="1">
    <location>
        <begin position="21"/>
        <end position="38"/>
    </location>
</feature>
<feature type="transmembrane region" description="Helical" evidence="1">
    <location>
        <begin position="83"/>
        <end position="102"/>
    </location>
</feature>
<evidence type="ECO:0008006" key="4">
    <source>
        <dbReference type="Google" id="ProtNLM"/>
    </source>
</evidence>
<dbReference type="EMBL" id="CP095074">
    <property type="protein sequence ID" value="UOQ92296.1"/>
    <property type="molecule type" value="Genomic_DNA"/>
</dbReference>
<organism evidence="2 3">
    <name type="scientific">Halobacillus shinanisalinarum</name>
    <dbReference type="NCBI Taxonomy" id="2932258"/>
    <lineage>
        <taxon>Bacteria</taxon>
        <taxon>Bacillati</taxon>
        <taxon>Bacillota</taxon>
        <taxon>Bacilli</taxon>
        <taxon>Bacillales</taxon>
        <taxon>Bacillaceae</taxon>
        <taxon>Halobacillus</taxon>
    </lineage>
</organism>
<proteinExistence type="predicted"/>
<dbReference type="Proteomes" id="UP000831880">
    <property type="component" value="Chromosome"/>
</dbReference>
<name>A0ABY4GWC9_9BACI</name>
<evidence type="ECO:0000313" key="3">
    <source>
        <dbReference type="Proteomes" id="UP000831880"/>
    </source>
</evidence>
<gene>
    <name evidence="2" type="ORF">MUO14_17715</name>
</gene>
<dbReference type="RefSeq" id="WP_244751906.1">
    <property type="nucleotide sequence ID" value="NZ_CP095074.1"/>
</dbReference>
<keyword evidence="3" id="KW-1185">Reference proteome</keyword>
<keyword evidence="1" id="KW-0472">Membrane</keyword>
<keyword evidence="1" id="KW-0812">Transmembrane</keyword>